<dbReference type="AlphaFoldDB" id="A0A151WWJ9"/>
<proteinExistence type="predicted"/>
<gene>
    <name evidence="1" type="ORF">ALC60_08610</name>
</gene>
<dbReference type="STRING" id="64791.A0A151WWJ9"/>
<feature type="non-terminal residue" evidence="1">
    <location>
        <position position="1"/>
    </location>
</feature>
<dbReference type="Proteomes" id="UP000075809">
    <property type="component" value="Unassembled WGS sequence"/>
</dbReference>
<accession>A0A151WWJ9</accession>
<name>A0A151WWJ9_9HYME</name>
<evidence type="ECO:0000313" key="1">
    <source>
        <dbReference type="EMBL" id="KYQ52284.1"/>
    </source>
</evidence>
<keyword evidence="2" id="KW-1185">Reference proteome</keyword>
<dbReference type="EMBL" id="KQ982689">
    <property type="protein sequence ID" value="KYQ52284.1"/>
    <property type="molecule type" value="Genomic_DNA"/>
</dbReference>
<sequence length="120" mass="13420">NQLLLTLRFYATGSFLSVSGDFIGVAKSTASKTVRNVSLALANLRRQYIKMPETPEEISQIRTRSRVECSYSVWKRRVPALALGLRLKLDTTMVAVVATAVLHNIACDENENVPLVNRRE</sequence>
<evidence type="ECO:0008006" key="3">
    <source>
        <dbReference type="Google" id="ProtNLM"/>
    </source>
</evidence>
<reference evidence="1 2" key="1">
    <citation type="submission" date="2015-09" db="EMBL/GenBank/DDBJ databases">
        <title>Trachymyrmex zeteki WGS genome.</title>
        <authorList>
            <person name="Nygaard S."/>
            <person name="Hu H."/>
            <person name="Boomsma J."/>
            <person name="Zhang G."/>
        </authorList>
    </citation>
    <scope>NUCLEOTIDE SEQUENCE [LARGE SCALE GENOMIC DNA]</scope>
    <source>
        <strain evidence="1">Tzet28-1</strain>
        <tissue evidence="1">Whole body</tissue>
    </source>
</reference>
<evidence type="ECO:0000313" key="2">
    <source>
        <dbReference type="Proteomes" id="UP000075809"/>
    </source>
</evidence>
<protein>
    <recommendedName>
        <fullName evidence="3">Nuclease HARBI1</fullName>
    </recommendedName>
</protein>
<organism evidence="1 2">
    <name type="scientific">Mycetomoellerius zeteki</name>
    <dbReference type="NCBI Taxonomy" id="64791"/>
    <lineage>
        <taxon>Eukaryota</taxon>
        <taxon>Metazoa</taxon>
        <taxon>Ecdysozoa</taxon>
        <taxon>Arthropoda</taxon>
        <taxon>Hexapoda</taxon>
        <taxon>Insecta</taxon>
        <taxon>Pterygota</taxon>
        <taxon>Neoptera</taxon>
        <taxon>Endopterygota</taxon>
        <taxon>Hymenoptera</taxon>
        <taxon>Apocrita</taxon>
        <taxon>Aculeata</taxon>
        <taxon>Formicoidea</taxon>
        <taxon>Formicidae</taxon>
        <taxon>Myrmicinae</taxon>
        <taxon>Mycetomoellerius</taxon>
    </lineage>
</organism>